<reference evidence="2" key="1">
    <citation type="journal article" date="2013" name="Genetics">
        <title>The draft genome and transcriptome of Panagrellus redivivus are shaped by the harsh demands of a free-living lifestyle.</title>
        <authorList>
            <person name="Srinivasan J."/>
            <person name="Dillman A.R."/>
            <person name="Macchietto M.G."/>
            <person name="Heikkinen L."/>
            <person name="Lakso M."/>
            <person name="Fracchia K.M."/>
            <person name="Antoshechkin I."/>
            <person name="Mortazavi A."/>
            <person name="Wong G."/>
            <person name="Sternberg P.W."/>
        </authorList>
    </citation>
    <scope>NUCLEOTIDE SEQUENCE [LARGE SCALE GENOMIC DNA]</scope>
    <source>
        <strain evidence="2">MT8872</strain>
    </source>
</reference>
<name>A0A7E4UU57_PANRE</name>
<evidence type="ECO:0000313" key="2">
    <source>
        <dbReference type="Proteomes" id="UP000492821"/>
    </source>
</evidence>
<evidence type="ECO:0000256" key="1">
    <source>
        <dbReference type="SAM" id="SignalP"/>
    </source>
</evidence>
<dbReference type="Gene3D" id="3.30.710.10">
    <property type="entry name" value="Potassium Channel Kv1.1, Chain A"/>
    <property type="match status" value="1"/>
</dbReference>
<evidence type="ECO:0000313" key="3">
    <source>
        <dbReference type="WBParaSite" id="Pan_g12557.t1"/>
    </source>
</evidence>
<dbReference type="Proteomes" id="UP000492821">
    <property type="component" value="Unassembled WGS sequence"/>
</dbReference>
<accession>A0A7E4UU57</accession>
<sequence length="292" mass="34076">MRTVHFFVLFMVLIKPIVAILWHQYANHLICILTVDEKENMALNNTFNELLNHNTVNRPGPFWKTQIRFQSIACCQMFLKEVIDAHKSHSNLFLIVDGKQLPITPFLILHSPVFDTILKTNNTTVITDYDYSTVDATLDLCHFDVPDNKSVQDAIKMHDFAHKYKISTAFQKIESYIISKYRASHFCIVAQYAFENQRKSLQYACADYFREKGDIISNLPEFKRFDDGLKEAITLTSVNLGWGPSFQFIPTIESVVYCYKTCQLRKNIFFNPRFRDLAKSKPQYKVELKFLN</sequence>
<dbReference type="WBParaSite" id="Pan_g12557.t1">
    <property type="protein sequence ID" value="Pan_g12557.t1"/>
    <property type="gene ID" value="Pan_g12557"/>
</dbReference>
<dbReference type="AlphaFoldDB" id="A0A7E4UU57"/>
<protein>
    <submittedName>
        <fullName evidence="3">BTB domain-containing protein</fullName>
    </submittedName>
</protein>
<organism evidence="2 3">
    <name type="scientific">Panagrellus redivivus</name>
    <name type="common">Microworm</name>
    <dbReference type="NCBI Taxonomy" id="6233"/>
    <lineage>
        <taxon>Eukaryota</taxon>
        <taxon>Metazoa</taxon>
        <taxon>Ecdysozoa</taxon>
        <taxon>Nematoda</taxon>
        <taxon>Chromadorea</taxon>
        <taxon>Rhabditida</taxon>
        <taxon>Tylenchina</taxon>
        <taxon>Panagrolaimomorpha</taxon>
        <taxon>Panagrolaimoidea</taxon>
        <taxon>Panagrolaimidae</taxon>
        <taxon>Panagrellus</taxon>
    </lineage>
</organism>
<keyword evidence="1" id="KW-0732">Signal</keyword>
<reference evidence="3" key="2">
    <citation type="submission" date="2020-10" db="UniProtKB">
        <authorList>
            <consortium name="WormBaseParasite"/>
        </authorList>
    </citation>
    <scope>IDENTIFICATION</scope>
</reference>
<dbReference type="InterPro" id="IPR011333">
    <property type="entry name" value="SKP1/BTB/POZ_sf"/>
</dbReference>
<feature type="chain" id="PRO_5028820708" evidence="1">
    <location>
        <begin position="20"/>
        <end position="292"/>
    </location>
</feature>
<keyword evidence="2" id="KW-1185">Reference proteome</keyword>
<feature type="signal peptide" evidence="1">
    <location>
        <begin position="1"/>
        <end position="19"/>
    </location>
</feature>
<proteinExistence type="predicted"/>